<feature type="domain" description="Laminin G" evidence="2">
    <location>
        <begin position="46"/>
        <end position="189"/>
    </location>
</feature>
<dbReference type="Proteomes" id="UP001434883">
    <property type="component" value="Unassembled WGS sequence"/>
</dbReference>
<proteinExistence type="predicted"/>
<protein>
    <recommendedName>
        <fullName evidence="2">Laminin G domain-containing protein</fullName>
    </recommendedName>
</protein>
<comment type="caution">
    <text evidence="3">The sequence shown here is derived from an EMBL/GenBank/DDBJ whole genome shotgun (WGS) entry which is preliminary data.</text>
</comment>
<evidence type="ECO:0000256" key="1">
    <source>
        <dbReference type="PROSITE-ProRule" id="PRU00122"/>
    </source>
</evidence>
<dbReference type="PROSITE" id="PS50025">
    <property type="entry name" value="LAM_G_DOMAIN"/>
    <property type="match status" value="1"/>
</dbReference>
<dbReference type="PANTHER" id="PTHR15036">
    <property type="entry name" value="PIKACHURIN-LIKE PROTEIN"/>
    <property type="match status" value="1"/>
</dbReference>
<comment type="caution">
    <text evidence="1">Lacks conserved residue(s) required for the propagation of feature annotation.</text>
</comment>
<dbReference type="Pfam" id="PF02210">
    <property type="entry name" value="Laminin_G_2"/>
    <property type="match status" value="1"/>
</dbReference>
<dbReference type="Gene3D" id="2.60.120.200">
    <property type="match status" value="1"/>
</dbReference>
<evidence type="ECO:0000313" key="4">
    <source>
        <dbReference type="Proteomes" id="UP001434883"/>
    </source>
</evidence>
<dbReference type="EMBL" id="JAHRIN010076386">
    <property type="protein sequence ID" value="MEQ2218032.1"/>
    <property type="molecule type" value="Genomic_DNA"/>
</dbReference>
<reference evidence="3 4" key="1">
    <citation type="submission" date="2021-06" db="EMBL/GenBank/DDBJ databases">
        <authorList>
            <person name="Palmer J.M."/>
        </authorList>
    </citation>
    <scope>NUCLEOTIDE SEQUENCE [LARGE SCALE GENOMIC DNA]</scope>
    <source>
        <strain evidence="3 4">XC_2019</strain>
        <tissue evidence="3">Muscle</tissue>
    </source>
</reference>
<keyword evidence="4" id="KW-1185">Reference proteome</keyword>
<name>A0ABV0SF26_9TELE</name>
<evidence type="ECO:0000313" key="3">
    <source>
        <dbReference type="EMBL" id="MEQ2218032.1"/>
    </source>
</evidence>
<dbReference type="PANTHER" id="PTHR15036:SF85">
    <property type="entry name" value="SP2353, ISOFORM A"/>
    <property type="match status" value="1"/>
</dbReference>
<dbReference type="SUPFAM" id="SSF49899">
    <property type="entry name" value="Concanavalin A-like lectins/glucanases"/>
    <property type="match status" value="1"/>
</dbReference>
<accession>A0ABV0SF26</accession>
<dbReference type="InterPro" id="IPR013320">
    <property type="entry name" value="ConA-like_dom_sf"/>
</dbReference>
<sequence>VERRPTCHAPLIPSTPASMEAPARMDPWDTGRCKCPPMFDGPECQQTKHSFGGQGYAWFPPIKQCFQSRISLEFLSESPSGLLLFNGPLGLVQPGEQEDFIAIVLSINHGSGTLTLQLPPKATINDRRWHRLDIISDGKLVQLILDQCGGVPVNEMEGVGGEARKIDESGCRAAGETPGNQRYEITCRC</sequence>
<evidence type="ECO:0000259" key="2">
    <source>
        <dbReference type="PROSITE" id="PS50025"/>
    </source>
</evidence>
<gene>
    <name evidence="3" type="ORF">XENOCAPTIV_028257</name>
</gene>
<organism evidence="3 4">
    <name type="scientific">Xenoophorus captivus</name>
    <dbReference type="NCBI Taxonomy" id="1517983"/>
    <lineage>
        <taxon>Eukaryota</taxon>
        <taxon>Metazoa</taxon>
        <taxon>Chordata</taxon>
        <taxon>Craniata</taxon>
        <taxon>Vertebrata</taxon>
        <taxon>Euteleostomi</taxon>
        <taxon>Actinopterygii</taxon>
        <taxon>Neopterygii</taxon>
        <taxon>Teleostei</taxon>
        <taxon>Neoteleostei</taxon>
        <taxon>Acanthomorphata</taxon>
        <taxon>Ovalentaria</taxon>
        <taxon>Atherinomorphae</taxon>
        <taxon>Cyprinodontiformes</taxon>
        <taxon>Goodeidae</taxon>
        <taxon>Xenoophorus</taxon>
    </lineage>
</organism>
<dbReference type="CDD" id="cd00110">
    <property type="entry name" value="LamG"/>
    <property type="match status" value="1"/>
</dbReference>
<dbReference type="InterPro" id="IPR001791">
    <property type="entry name" value="Laminin_G"/>
</dbReference>
<dbReference type="InterPro" id="IPR050372">
    <property type="entry name" value="Neurexin-related_CASP"/>
</dbReference>
<feature type="non-terminal residue" evidence="3">
    <location>
        <position position="1"/>
    </location>
</feature>